<dbReference type="Pfam" id="PF02578">
    <property type="entry name" value="Cu-oxidase_4"/>
    <property type="match status" value="1"/>
</dbReference>
<proteinExistence type="inferred from homology"/>
<keyword evidence="12" id="KW-1185">Reference proteome</keyword>
<sequence length="252" mass="28419">MLFHETPLPVFQFSCLSQFSFLKHAVFTRKGGHSQGAYSSLNLSFDVGDNPEAVKKNLELVKTYMGAKRIVWSRQIHDKNILIVQDDTLPPFKGYDAFITSCSYTALLVKLADCQGILLCDPERRVIAAIHCGWRGNVCNIIGATIEEMQDKFGSAPSDIWAGISPSLGPCCGEIKDYKTLLPVSLWPYKIKEHCFDWWVISHDQLVATGVPSNHIEIAHICTVCDKRFFSYRRDRKKTGRFGAVIMLTNKK</sequence>
<comment type="catalytic activity">
    <reaction evidence="9">
        <text>S-methyl-5'-thioadenosine + phosphate = 5-(methylsulfanyl)-alpha-D-ribose 1-phosphate + adenine</text>
        <dbReference type="Rhea" id="RHEA:11852"/>
        <dbReference type="ChEBI" id="CHEBI:16708"/>
        <dbReference type="ChEBI" id="CHEBI:17509"/>
        <dbReference type="ChEBI" id="CHEBI:43474"/>
        <dbReference type="ChEBI" id="CHEBI:58533"/>
        <dbReference type="EC" id="2.4.2.28"/>
    </reaction>
    <physiologicalReaction direction="left-to-right" evidence="9">
        <dbReference type="Rhea" id="RHEA:11853"/>
    </physiologicalReaction>
</comment>
<evidence type="ECO:0000256" key="5">
    <source>
        <dbReference type="ARBA" id="ARBA00022801"/>
    </source>
</evidence>
<evidence type="ECO:0000256" key="4">
    <source>
        <dbReference type="ARBA" id="ARBA00022723"/>
    </source>
</evidence>
<evidence type="ECO:0000256" key="9">
    <source>
        <dbReference type="ARBA" id="ARBA00049893"/>
    </source>
</evidence>
<evidence type="ECO:0000313" key="11">
    <source>
        <dbReference type="EMBL" id="AMM40125.1"/>
    </source>
</evidence>
<gene>
    <name evidence="11" type="ORF">HS1_000319</name>
</gene>
<comment type="catalytic activity">
    <reaction evidence="1">
        <text>inosine + phosphate = alpha-D-ribose 1-phosphate + hypoxanthine</text>
        <dbReference type="Rhea" id="RHEA:27646"/>
        <dbReference type="ChEBI" id="CHEBI:17368"/>
        <dbReference type="ChEBI" id="CHEBI:17596"/>
        <dbReference type="ChEBI" id="CHEBI:43474"/>
        <dbReference type="ChEBI" id="CHEBI:57720"/>
        <dbReference type="EC" id="2.4.2.1"/>
    </reaction>
    <physiologicalReaction direction="left-to-right" evidence="1">
        <dbReference type="Rhea" id="RHEA:27647"/>
    </physiologicalReaction>
</comment>
<dbReference type="InterPro" id="IPR003730">
    <property type="entry name" value="Cu_polyphenol_OxRdtase"/>
</dbReference>
<evidence type="ECO:0000256" key="10">
    <source>
        <dbReference type="RuleBase" id="RU361274"/>
    </source>
</evidence>
<dbReference type="GO" id="GO:0016787">
    <property type="term" value="F:hydrolase activity"/>
    <property type="evidence" value="ECO:0007669"/>
    <property type="project" value="UniProtKB-KW"/>
</dbReference>
<dbReference type="EMBL" id="CP013015">
    <property type="protein sequence ID" value="AMM40125.1"/>
    <property type="molecule type" value="Genomic_DNA"/>
</dbReference>
<comment type="catalytic activity">
    <reaction evidence="8">
        <text>adenosine + phosphate = alpha-D-ribose 1-phosphate + adenine</text>
        <dbReference type="Rhea" id="RHEA:27642"/>
        <dbReference type="ChEBI" id="CHEBI:16335"/>
        <dbReference type="ChEBI" id="CHEBI:16708"/>
        <dbReference type="ChEBI" id="CHEBI:43474"/>
        <dbReference type="ChEBI" id="CHEBI:57720"/>
        <dbReference type="EC" id="2.4.2.1"/>
    </reaction>
    <physiologicalReaction direction="left-to-right" evidence="8">
        <dbReference type="Rhea" id="RHEA:27643"/>
    </physiologicalReaction>
</comment>
<dbReference type="InterPro" id="IPR011324">
    <property type="entry name" value="Cytotoxic_necrot_fac-like_cat"/>
</dbReference>
<dbReference type="Proteomes" id="UP000070560">
    <property type="component" value="Chromosome"/>
</dbReference>
<keyword evidence="3" id="KW-0808">Transferase</keyword>
<dbReference type="GO" id="GO:0005507">
    <property type="term" value="F:copper ion binding"/>
    <property type="evidence" value="ECO:0007669"/>
    <property type="project" value="TreeGrafter"/>
</dbReference>
<name>A0A7U4QIR9_DESA2</name>
<dbReference type="Gene3D" id="3.60.140.10">
    <property type="entry name" value="CNF1/YfiH-like putative cysteine hydrolases"/>
    <property type="match status" value="1"/>
</dbReference>
<dbReference type="KEGG" id="daw:HS1_000319"/>
<dbReference type="AlphaFoldDB" id="A0A7U4QIR9"/>
<protein>
    <recommendedName>
        <fullName evidence="10">Purine nucleoside phosphorylase</fullName>
    </recommendedName>
</protein>
<comment type="similarity">
    <text evidence="2 10">Belongs to the purine nucleoside phosphorylase YfiH/LACC1 family.</text>
</comment>
<dbReference type="GO" id="GO:0017061">
    <property type="term" value="F:S-methyl-5-thioadenosine phosphorylase activity"/>
    <property type="evidence" value="ECO:0007669"/>
    <property type="project" value="UniProtKB-EC"/>
</dbReference>
<dbReference type="PANTHER" id="PTHR30616:SF2">
    <property type="entry name" value="PURINE NUCLEOSIDE PHOSPHORYLASE LACC1"/>
    <property type="match status" value="1"/>
</dbReference>
<dbReference type="CDD" id="cd16833">
    <property type="entry name" value="YfiH"/>
    <property type="match status" value="1"/>
</dbReference>
<organism evidence="11 12">
    <name type="scientific">Desulfofervidus auxilii</name>
    <dbReference type="NCBI Taxonomy" id="1621989"/>
    <lineage>
        <taxon>Bacteria</taxon>
        <taxon>Pseudomonadati</taxon>
        <taxon>Thermodesulfobacteriota</taxon>
        <taxon>Candidatus Desulfofervidia</taxon>
        <taxon>Candidatus Desulfofervidales</taxon>
        <taxon>Candidatus Desulfofervidaceae</taxon>
        <taxon>Candidatus Desulfofervidus</taxon>
    </lineage>
</organism>
<dbReference type="PANTHER" id="PTHR30616">
    <property type="entry name" value="UNCHARACTERIZED PROTEIN YFIH"/>
    <property type="match status" value="1"/>
</dbReference>
<accession>A0A7U4QIR9</accession>
<keyword evidence="6" id="KW-0862">Zinc</keyword>
<dbReference type="SUPFAM" id="SSF64438">
    <property type="entry name" value="CNF1/YfiH-like putative cysteine hydrolases"/>
    <property type="match status" value="1"/>
</dbReference>
<evidence type="ECO:0000256" key="6">
    <source>
        <dbReference type="ARBA" id="ARBA00022833"/>
    </source>
</evidence>
<reference evidence="11 12" key="1">
    <citation type="submission" date="2015-10" db="EMBL/GenBank/DDBJ databases">
        <title>Candidatus Desulfofervidus auxilii, a hydrogenotrophic sulfate-reducing bacterium involved in the thermophilic anaerobic oxidation of methane.</title>
        <authorList>
            <person name="Krukenberg V."/>
            <person name="Richter M."/>
            <person name="Wegener G."/>
        </authorList>
    </citation>
    <scope>NUCLEOTIDE SEQUENCE [LARGE SCALE GENOMIC DNA]</scope>
    <source>
        <strain evidence="11 12">HS1</strain>
    </source>
</reference>
<keyword evidence="4" id="KW-0479">Metal-binding</keyword>
<comment type="catalytic activity">
    <reaction evidence="7">
        <text>adenosine + H2O + H(+) = inosine + NH4(+)</text>
        <dbReference type="Rhea" id="RHEA:24408"/>
        <dbReference type="ChEBI" id="CHEBI:15377"/>
        <dbReference type="ChEBI" id="CHEBI:15378"/>
        <dbReference type="ChEBI" id="CHEBI:16335"/>
        <dbReference type="ChEBI" id="CHEBI:17596"/>
        <dbReference type="ChEBI" id="CHEBI:28938"/>
        <dbReference type="EC" id="3.5.4.4"/>
    </reaction>
    <physiologicalReaction direction="left-to-right" evidence="7">
        <dbReference type="Rhea" id="RHEA:24409"/>
    </physiologicalReaction>
</comment>
<evidence type="ECO:0000256" key="1">
    <source>
        <dbReference type="ARBA" id="ARBA00000553"/>
    </source>
</evidence>
<evidence type="ECO:0000256" key="8">
    <source>
        <dbReference type="ARBA" id="ARBA00048968"/>
    </source>
</evidence>
<evidence type="ECO:0000256" key="3">
    <source>
        <dbReference type="ARBA" id="ARBA00022679"/>
    </source>
</evidence>
<dbReference type="NCBIfam" id="TIGR00726">
    <property type="entry name" value="peptidoglycan editing factor PgeF"/>
    <property type="match status" value="1"/>
</dbReference>
<keyword evidence="5" id="KW-0378">Hydrolase</keyword>
<dbReference type="InterPro" id="IPR038371">
    <property type="entry name" value="Cu_polyphenol_OxRdtase_sf"/>
</dbReference>
<evidence type="ECO:0000256" key="2">
    <source>
        <dbReference type="ARBA" id="ARBA00007353"/>
    </source>
</evidence>
<evidence type="ECO:0000313" key="12">
    <source>
        <dbReference type="Proteomes" id="UP000070560"/>
    </source>
</evidence>
<evidence type="ECO:0000256" key="7">
    <source>
        <dbReference type="ARBA" id="ARBA00047989"/>
    </source>
</evidence>